<comment type="caution">
    <text evidence="1">The sequence shown here is derived from an EMBL/GenBank/DDBJ whole genome shotgun (WGS) entry which is preliminary data.</text>
</comment>
<evidence type="ECO:0000313" key="2">
    <source>
        <dbReference type="Proteomes" id="UP001148838"/>
    </source>
</evidence>
<organism evidence="1 2">
    <name type="scientific">Periplaneta americana</name>
    <name type="common">American cockroach</name>
    <name type="synonym">Blatta americana</name>
    <dbReference type="NCBI Taxonomy" id="6978"/>
    <lineage>
        <taxon>Eukaryota</taxon>
        <taxon>Metazoa</taxon>
        <taxon>Ecdysozoa</taxon>
        <taxon>Arthropoda</taxon>
        <taxon>Hexapoda</taxon>
        <taxon>Insecta</taxon>
        <taxon>Pterygota</taxon>
        <taxon>Neoptera</taxon>
        <taxon>Polyneoptera</taxon>
        <taxon>Dictyoptera</taxon>
        <taxon>Blattodea</taxon>
        <taxon>Blattoidea</taxon>
        <taxon>Blattidae</taxon>
        <taxon>Blattinae</taxon>
        <taxon>Periplaneta</taxon>
    </lineage>
</organism>
<evidence type="ECO:0000313" key="1">
    <source>
        <dbReference type="EMBL" id="KAJ4429289.1"/>
    </source>
</evidence>
<gene>
    <name evidence="1" type="ORF">ANN_26293</name>
</gene>
<proteinExistence type="predicted"/>
<dbReference type="InterPro" id="IPR036273">
    <property type="entry name" value="CRAL/TRIO_N_dom_sf"/>
</dbReference>
<reference evidence="1 2" key="1">
    <citation type="journal article" date="2022" name="Allergy">
        <title>Genome assembly and annotation of Periplaneta americana reveal a comprehensive cockroach allergen profile.</title>
        <authorList>
            <person name="Wang L."/>
            <person name="Xiong Q."/>
            <person name="Saelim N."/>
            <person name="Wang L."/>
            <person name="Nong W."/>
            <person name="Wan A.T."/>
            <person name="Shi M."/>
            <person name="Liu X."/>
            <person name="Cao Q."/>
            <person name="Hui J.H.L."/>
            <person name="Sookrung N."/>
            <person name="Leung T.F."/>
            <person name="Tungtrongchitr A."/>
            <person name="Tsui S.K.W."/>
        </authorList>
    </citation>
    <scope>NUCLEOTIDE SEQUENCE [LARGE SCALE GENOMIC DNA]</scope>
    <source>
        <strain evidence="1">PWHHKU_190912</strain>
    </source>
</reference>
<dbReference type="SUPFAM" id="SSF46938">
    <property type="entry name" value="CRAL/TRIO N-terminal domain"/>
    <property type="match status" value="1"/>
</dbReference>
<protein>
    <recommendedName>
        <fullName evidence="3">CRAL/TRIO N-terminal domain-containing protein</fullName>
    </recommendedName>
</protein>
<accession>A0ABQ8S5Y5</accession>
<keyword evidence="2" id="KW-1185">Reference proteome</keyword>
<sequence>MSEQATPKPVSETDLKDLKERMKLIAEADPNQYHNELSLKRYLRAFKTTDAAFQAILKTNKWRSEYGVASLTLDNPVVKKHMETNKARVLRHRDMVGRPVIYIPAKNHNVNDRDIDDLTKFIVFCLVSKKINTNSYINVKTSKTSKSSCVLRI</sequence>
<dbReference type="InterPro" id="IPR052578">
    <property type="entry name" value="PI_Transfer_CRAL-TRIO"/>
</dbReference>
<evidence type="ECO:0008006" key="3">
    <source>
        <dbReference type="Google" id="ProtNLM"/>
    </source>
</evidence>
<dbReference type="PANTHER" id="PTHR45824:SF29">
    <property type="entry name" value="GH16843P"/>
    <property type="match status" value="1"/>
</dbReference>
<dbReference type="SUPFAM" id="SSF52087">
    <property type="entry name" value="CRAL/TRIO domain"/>
    <property type="match status" value="1"/>
</dbReference>
<dbReference type="EMBL" id="JAJSOF020000036">
    <property type="protein sequence ID" value="KAJ4429289.1"/>
    <property type="molecule type" value="Genomic_DNA"/>
</dbReference>
<dbReference type="Gene3D" id="3.40.525.10">
    <property type="entry name" value="CRAL-TRIO lipid binding domain"/>
    <property type="match status" value="1"/>
</dbReference>
<dbReference type="Proteomes" id="UP001148838">
    <property type="component" value="Unassembled WGS sequence"/>
</dbReference>
<name>A0ABQ8S5Y5_PERAM</name>
<dbReference type="PANTHER" id="PTHR45824">
    <property type="entry name" value="GH16843P"/>
    <property type="match status" value="1"/>
</dbReference>
<dbReference type="InterPro" id="IPR036865">
    <property type="entry name" value="CRAL-TRIO_dom_sf"/>
</dbReference>